<comment type="caution">
    <text evidence="2">The sequence shown here is derived from an EMBL/GenBank/DDBJ whole genome shotgun (WGS) entry which is preliminary data.</text>
</comment>
<sequence length="218" mass="23855">MDQKVQDAIAHFSKTPWCAALISRPGATHFVPHEPRAGTVAVDLTQDQLFRKTLRTPSTVPHQLGFFQDPFGPHPETSKPASSSGLTMLNPVVTVLYDLQPGVNGFNGTTHGGFISCIIDEAMGSIIYTNYDELMGAKMKHKLPDNVPDLSDARVFTASISVQLKKPILTPNIVAVVAELDRIETRKLLFKITVKNNDVVFAEAQGLWIVVPNAKPKI</sequence>
<dbReference type="Pfam" id="PF03061">
    <property type="entry name" value="4HBT"/>
    <property type="match status" value="1"/>
</dbReference>
<accession>A0A0F8DIQ5</accession>
<dbReference type="AlphaFoldDB" id="A0A0F8DIQ5"/>
<keyword evidence="3" id="KW-1185">Reference proteome</keyword>
<evidence type="ECO:0000313" key="2">
    <source>
        <dbReference type="EMBL" id="KKF95799.1"/>
    </source>
</evidence>
<proteinExistence type="predicted"/>
<dbReference type="InterPro" id="IPR029069">
    <property type="entry name" value="HotDog_dom_sf"/>
</dbReference>
<dbReference type="PANTHER" id="PTHR47260">
    <property type="entry name" value="UPF0644 PROTEIN PB2B4.06"/>
    <property type="match status" value="1"/>
</dbReference>
<dbReference type="Proteomes" id="UP000034841">
    <property type="component" value="Unassembled WGS sequence"/>
</dbReference>
<reference evidence="2 3" key="1">
    <citation type="submission" date="2015-04" db="EMBL/GenBank/DDBJ databases">
        <title>Genome sequence of Ceratocystis platani, a major pathogen of plane trees.</title>
        <authorList>
            <person name="Belbahri L."/>
        </authorList>
    </citation>
    <scope>NUCLEOTIDE SEQUENCE [LARGE SCALE GENOMIC DNA]</scope>
    <source>
        <strain evidence="2 3">CFO</strain>
    </source>
</reference>
<evidence type="ECO:0000313" key="3">
    <source>
        <dbReference type="Proteomes" id="UP000034841"/>
    </source>
</evidence>
<dbReference type="PANTHER" id="PTHR47260:SF3">
    <property type="entry name" value="THIOESTERASE FAMILY PROTEIN (AFU_ORTHOLOGUE AFUA_7G03960)"/>
    <property type="match status" value="1"/>
</dbReference>
<dbReference type="InterPro" id="IPR006683">
    <property type="entry name" value="Thioestr_dom"/>
</dbReference>
<dbReference type="SUPFAM" id="SSF54637">
    <property type="entry name" value="Thioesterase/thiol ester dehydrase-isomerase"/>
    <property type="match status" value="1"/>
</dbReference>
<protein>
    <recommendedName>
        <fullName evidence="1">Thioesterase domain-containing protein</fullName>
    </recommendedName>
</protein>
<dbReference type="OrthoDB" id="506431at2759"/>
<dbReference type="Gene3D" id="3.10.129.10">
    <property type="entry name" value="Hotdog Thioesterase"/>
    <property type="match status" value="1"/>
</dbReference>
<feature type="domain" description="Thioesterase" evidence="1">
    <location>
        <begin position="107"/>
        <end position="198"/>
    </location>
</feature>
<dbReference type="EMBL" id="LBBL01000078">
    <property type="protein sequence ID" value="KKF95799.1"/>
    <property type="molecule type" value="Genomic_DNA"/>
</dbReference>
<dbReference type="InterPro" id="IPR052061">
    <property type="entry name" value="PTE-AB_protein"/>
</dbReference>
<name>A0A0F8DIQ5_CERFI</name>
<evidence type="ECO:0000259" key="1">
    <source>
        <dbReference type="Pfam" id="PF03061"/>
    </source>
</evidence>
<gene>
    <name evidence="2" type="ORF">CFO_g1854</name>
</gene>
<organism evidence="2 3">
    <name type="scientific">Ceratocystis fimbriata f. sp. platani</name>
    <dbReference type="NCBI Taxonomy" id="88771"/>
    <lineage>
        <taxon>Eukaryota</taxon>
        <taxon>Fungi</taxon>
        <taxon>Dikarya</taxon>
        <taxon>Ascomycota</taxon>
        <taxon>Pezizomycotina</taxon>
        <taxon>Sordariomycetes</taxon>
        <taxon>Hypocreomycetidae</taxon>
        <taxon>Microascales</taxon>
        <taxon>Ceratocystidaceae</taxon>
        <taxon>Ceratocystis</taxon>
    </lineage>
</organism>